<evidence type="ECO:0000313" key="2">
    <source>
        <dbReference type="EMBL" id="EKZ1926199.1"/>
    </source>
</evidence>
<feature type="region of interest" description="Disordered" evidence="1">
    <location>
        <begin position="1"/>
        <end position="93"/>
    </location>
</feature>
<comment type="caution">
    <text evidence="2">The sequence shown here is derived from an EMBL/GenBank/DDBJ whole genome shotgun (WGS) entry which is preliminary data.</text>
</comment>
<accession>A0AAI9CIV8</accession>
<evidence type="ECO:0000256" key="1">
    <source>
        <dbReference type="SAM" id="MobiDB-lite"/>
    </source>
</evidence>
<dbReference type="RefSeq" id="WP_049450653.1">
    <property type="nucleotide sequence ID" value="NZ_JAXRUY010000002.1"/>
</dbReference>
<reference evidence="2" key="1">
    <citation type="submission" date="2023-08" db="EMBL/GenBank/DDBJ databases">
        <authorList>
            <consortium name="Clinical and Environmental Microbiology Branch: Whole genome sequencing antimicrobial resistance pathogens in the healthcare setting"/>
        </authorList>
    </citation>
    <scope>NUCLEOTIDE SEQUENCE</scope>
    <source>
        <strain evidence="2">2023CJ-00293</strain>
    </source>
</reference>
<dbReference type="EMBL" id="ABLTIR010000016">
    <property type="protein sequence ID" value="EKZ1926199.1"/>
    <property type="molecule type" value="Genomic_DNA"/>
</dbReference>
<name>A0AAI9CIV8_STEMA</name>
<feature type="compositionally biased region" description="Low complexity" evidence="1">
    <location>
        <begin position="15"/>
        <end position="34"/>
    </location>
</feature>
<feature type="compositionally biased region" description="Acidic residues" evidence="1">
    <location>
        <begin position="66"/>
        <end position="80"/>
    </location>
</feature>
<feature type="compositionally biased region" description="Polar residues" evidence="1">
    <location>
        <begin position="1"/>
        <end position="11"/>
    </location>
</feature>
<proteinExistence type="predicted"/>
<protein>
    <submittedName>
        <fullName evidence="2">Uncharacterized protein</fullName>
    </submittedName>
</protein>
<evidence type="ECO:0000313" key="3">
    <source>
        <dbReference type="Proteomes" id="UP001225498"/>
    </source>
</evidence>
<sequence>MAKQKNTSAQVASGPADAQEAPAAVVDAAAGQGEQPDAESPDAGAAAAVSEPETDEGHDSQRPETVEADNDLPPPDEEPAPPEGETVPALVLSNNHLGEVGQVIQVNAAHVEALRLGGLIDPHPNAIKSATPEE</sequence>
<organism evidence="2 3">
    <name type="scientific">Stenotrophomonas maltophilia</name>
    <name type="common">Pseudomonas maltophilia</name>
    <name type="synonym">Xanthomonas maltophilia</name>
    <dbReference type="NCBI Taxonomy" id="40324"/>
    <lineage>
        <taxon>Bacteria</taxon>
        <taxon>Pseudomonadati</taxon>
        <taxon>Pseudomonadota</taxon>
        <taxon>Gammaproteobacteria</taxon>
        <taxon>Lysobacterales</taxon>
        <taxon>Lysobacteraceae</taxon>
        <taxon>Stenotrophomonas</taxon>
        <taxon>Stenotrophomonas maltophilia group</taxon>
    </lineage>
</organism>
<feature type="compositionally biased region" description="Low complexity" evidence="1">
    <location>
        <begin position="41"/>
        <end position="51"/>
    </location>
</feature>
<gene>
    <name evidence="2" type="ORF">REH87_001188</name>
</gene>
<dbReference type="AlphaFoldDB" id="A0AAI9CIV8"/>
<dbReference type="Proteomes" id="UP001225498">
    <property type="component" value="Unassembled WGS sequence"/>
</dbReference>
<feature type="compositionally biased region" description="Basic and acidic residues" evidence="1">
    <location>
        <begin position="55"/>
        <end position="65"/>
    </location>
</feature>